<evidence type="ECO:0000313" key="2">
    <source>
        <dbReference type="Proteomes" id="UP000029431"/>
    </source>
</evidence>
<dbReference type="KEGG" id="plv:ERIC2_c07750"/>
<keyword evidence="2" id="KW-1185">Reference proteome</keyword>
<name>V9W0U9_9BACL</name>
<dbReference type="AlphaFoldDB" id="V9W0U9"/>
<protein>
    <submittedName>
        <fullName evidence="1">Uncharacterized protein</fullName>
    </submittedName>
</protein>
<sequence>MVQAFVHGFVLVFTEPSCSCDPGYNRCYRNQSLVYERVNKAVFSLTCIAVSWLWSRVWLWLE</sequence>
<gene>
    <name evidence="1" type="ORF">ERIC2_c07750</name>
</gene>
<dbReference type="HOGENOM" id="CLU_2899859_0_0_9"/>
<dbReference type="EMBL" id="CP003355">
    <property type="protein sequence ID" value="AHD04616.1"/>
    <property type="molecule type" value="Genomic_DNA"/>
</dbReference>
<dbReference type="Proteomes" id="UP000029431">
    <property type="component" value="Chromosome"/>
</dbReference>
<reference evidence="1 2" key="1">
    <citation type="journal article" date="2014" name="PLoS ONE">
        <title>How to Kill the Honey Bee Larva: Genomic Potential and Virulence Mechanisms of Paenibacillus larvae.</title>
        <authorList>
            <person name="Djukic M."/>
            <person name="Brzuszkiewicz E."/>
            <person name="Funfhaus A."/>
            <person name="Voss J."/>
            <person name="Gollnow K."/>
            <person name="Poppinga L."/>
            <person name="Liesegang H."/>
            <person name="Garcia-Gonzalez E."/>
            <person name="Genersch E."/>
            <person name="Daniel R."/>
        </authorList>
    </citation>
    <scope>NUCLEOTIDE SEQUENCE [LARGE SCALE GENOMIC DNA]</scope>
    <source>
        <strain evidence="1 2">DSM 25430</strain>
    </source>
</reference>
<evidence type="ECO:0000313" key="1">
    <source>
        <dbReference type="EMBL" id="AHD04616.1"/>
    </source>
</evidence>
<accession>V9W0U9</accession>
<organism evidence="1 2">
    <name type="scientific">Paenibacillus larvae subsp. larvae DSM 25430</name>
    <dbReference type="NCBI Taxonomy" id="697284"/>
    <lineage>
        <taxon>Bacteria</taxon>
        <taxon>Bacillati</taxon>
        <taxon>Bacillota</taxon>
        <taxon>Bacilli</taxon>
        <taxon>Bacillales</taxon>
        <taxon>Paenibacillaceae</taxon>
        <taxon>Paenibacillus</taxon>
    </lineage>
</organism>
<proteinExistence type="predicted"/>